<dbReference type="RefSeq" id="WP_184130198.1">
    <property type="nucleotide sequence ID" value="NZ_JACHDD010000004.1"/>
</dbReference>
<reference evidence="2 3" key="1">
    <citation type="submission" date="2020-08" db="EMBL/GenBank/DDBJ databases">
        <title>Genomic Encyclopedia of Type Strains, Phase IV (KMG-V): Genome sequencing to study the core and pangenomes of soil and plant-associated prokaryotes.</title>
        <authorList>
            <person name="Whitman W."/>
        </authorList>
    </citation>
    <scope>NUCLEOTIDE SEQUENCE [LARGE SCALE GENOMIC DNA]</scope>
    <source>
        <strain evidence="2 3">JPY158</strain>
    </source>
</reference>
<dbReference type="Gene3D" id="3.30.465.10">
    <property type="match status" value="1"/>
</dbReference>
<sequence length="164" mass="17827">MLMRERQPELVDALMGATRYWPVELHFQKGLAGAPADVTAAGLQTPVNPVVAESSALAIVASEGPPAFDGLTGHEPDVAKARRDAKLIGLAIDELRKLAPADGAYVAESSYFQQDWQAAYWGANYARLLPIKKPYDPHGLFFVRHGVGSEDWSDDGFTRMADSD</sequence>
<keyword evidence="3" id="KW-1185">Reference proteome</keyword>
<evidence type="ECO:0000259" key="1">
    <source>
        <dbReference type="Pfam" id="PF08031"/>
    </source>
</evidence>
<protein>
    <recommendedName>
        <fullName evidence="1">Berberine/berberine-like domain-containing protein</fullName>
    </recommendedName>
</protein>
<organism evidence="2 3">
    <name type="scientific">Paraburkholderia atlantica</name>
    <dbReference type="NCBI Taxonomy" id="2654982"/>
    <lineage>
        <taxon>Bacteria</taxon>
        <taxon>Pseudomonadati</taxon>
        <taxon>Pseudomonadota</taxon>
        <taxon>Betaproteobacteria</taxon>
        <taxon>Burkholderiales</taxon>
        <taxon>Burkholderiaceae</taxon>
        <taxon>Paraburkholderia</taxon>
    </lineage>
</organism>
<feature type="domain" description="Berberine/berberine-like" evidence="1">
    <location>
        <begin position="104"/>
        <end position="147"/>
    </location>
</feature>
<dbReference type="AlphaFoldDB" id="A0A7W8Q7N8"/>
<evidence type="ECO:0000313" key="3">
    <source>
        <dbReference type="Proteomes" id="UP000592780"/>
    </source>
</evidence>
<name>A0A7W8Q7N8_PARAM</name>
<proteinExistence type="predicted"/>
<evidence type="ECO:0000313" key="2">
    <source>
        <dbReference type="EMBL" id="MBB5424773.1"/>
    </source>
</evidence>
<dbReference type="EMBL" id="JACHDD010000004">
    <property type="protein sequence ID" value="MBB5424773.1"/>
    <property type="molecule type" value="Genomic_DNA"/>
</dbReference>
<comment type="caution">
    <text evidence="2">The sequence shown here is derived from an EMBL/GenBank/DDBJ whole genome shotgun (WGS) entry which is preliminary data.</text>
</comment>
<gene>
    <name evidence="2" type="ORF">HDG40_002918</name>
</gene>
<dbReference type="GO" id="GO:0050660">
    <property type="term" value="F:flavin adenine dinucleotide binding"/>
    <property type="evidence" value="ECO:0007669"/>
    <property type="project" value="InterPro"/>
</dbReference>
<dbReference type="InterPro" id="IPR016169">
    <property type="entry name" value="FAD-bd_PCMH_sub2"/>
</dbReference>
<dbReference type="Proteomes" id="UP000592780">
    <property type="component" value="Unassembled WGS sequence"/>
</dbReference>
<dbReference type="Pfam" id="PF08031">
    <property type="entry name" value="BBE"/>
    <property type="match status" value="1"/>
</dbReference>
<accession>A0A7W8Q7N8</accession>
<dbReference type="GO" id="GO:0016491">
    <property type="term" value="F:oxidoreductase activity"/>
    <property type="evidence" value="ECO:0007669"/>
    <property type="project" value="InterPro"/>
</dbReference>
<dbReference type="InterPro" id="IPR012951">
    <property type="entry name" value="BBE"/>
</dbReference>